<feature type="transmembrane region" description="Helical" evidence="2">
    <location>
        <begin position="109"/>
        <end position="126"/>
    </location>
</feature>
<dbReference type="SUPFAM" id="SSF81606">
    <property type="entry name" value="PP2C-like"/>
    <property type="match status" value="1"/>
</dbReference>
<protein>
    <submittedName>
        <fullName evidence="4">SpoIIE family protein phosphatase</fullName>
    </submittedName>
</protein>
<evidence type="ECO:0000313" key="4">
    <source>
        <dbReference type="EMBL" id="HIU44046.1"/>
    </source>
</evidence>
<sequence length="642" mass="69240">MDKQLDLRLKKILRRAQFVTDDPRYAPALRCAAVFFLSFFLSAIRIFSGTAPLGVVYAASRRELREAQLALTGAFAGSLVFLRLGGVPYAAAAVLCCTCRMVFSSLRQPAALFFSPLCVGISILFIKSALVWGQGFSAILTLFIEALLAGGLCLLISLCGQSQTPQPLFALCRSIYIGMTQQGADASSTSARPLPRPSRAGPQLHAVSRAISELARAVTALSVSRTQADGEDISRIYDRAADEVCRKCTLASLCWNREAVESYDALNNTSARLRAQGSLSPEDFPPYFANRCINITKLCGAINEQYLSYLRRCAMQRRAEQNQRLMREGYDSLSGVLTGVADAVELAPEYYPGLEGRVRNIVRAYSPGASAVVYSEAGRLHIEVSVRGDTPPLPDSDAFVQSLSLALDRSFCPPEEILSKTGRILRISERERLRASVCRAVRQKHGETVCGDSTMHFRTADGRAVILLSDGMGTGEAAERLSQTALSLVAQFIHSGCSVQESARAVLPVLAARFEECGFVTLDLLEINLFSGESKLLKYGAAPTFVVRGGAVRRVFSTALPAGADPALSAPDPAVFRLYEGDRIIMVSDGVCDGTDTEAVTQLCRDQALDPQELAGKILDSAADAKSGDDRSVLVITLSSAE</sequence>
<dbReference type="InterPro" id="IPR036457">
    <property type="entry name" value="PPM-type-like_dom_sf"/>
</dbReference>
<dbReference type="Gene3D" id="3.60.40.10">
    <property type="entry name" value="PPM-type phosphatase domain"/>
    <property type="match status" value="1"/>
</dbReference>
<proteinExistence type="predicted"/>
<organism evidence="4 5">
    <name type="scientific">Candidatus Ventrousia excrementavium</name>
    <dbReference type="NCBI Taxonomy" id="2840961"/>
    <lineage>
        <taxon>Bacteria</taxon>
        <taxon>Bacillati</taxon>
        <taxon>Bacillota</taxon>
        <taxon>Clostridia</taxon>
        <taxon>Eubacteriales</taxon>
        <taxon>Clostridiaceae</taxon>
        <taxon>Clostridiaceae incertae sedis</taxon>
        <taxon>Candidatus Ventrousia</taxon>
    </lineage>
</organism>
<name>A0A9D1IWN9_9CLOT</name>
<comment type="caution">
    <text evidence="4">The sequence shown here is derived from an EMBL/GenBank/DDBJ whole genome shotgun (WGS) entry which is preliminary data.</text>
</comment>
<dbReference type="InterPro" id="IPR045768">
    <property type="entry name" value="SpoIIE_N"/>
</dbReference>
<keyword evidence="2" id="KW-1133">Transmembrane helix</keyword>
<keyword evidence="1" id="KW-0378">Hydrolase</keyword>
<evidence type="ECO:0000259" key="3">
    <source>
        <dbReference type="SMART" id="SM00331"/>
    </source>
</evidence>
<feature type="transmembrane region" description="Helical" evidence="2">
    <location>
        <begin position="32"/>
        <end position="59"/>
    </location>
</feature>
<feature type="transmembrane region" description="Helical" evidence="2">
    <location>
        <begin position="80"/>
        <end position="103"/>
    </location>
</feature>
<dbReference type="Pfam" id="PF19732">
    <property type="entry name" value="SpoIIE_N"/>
    <property type="match status" value="1"/>
</dbReference>
<reference evidence="4" key="1">
    <citation type="submission" date="2020-10" db="EMBL/GenBank/DDBJ databases">
        <authorList>
            <person name="Gilroy R."/>
        </authorList>
    </citation>
    <scope>NUCLEOTIDE SEQUENCE</scope>
    <source>
        <strain evidence="4">CHK191-8634</strain>
    </source>
</reference>
<dbReference type="Proteomes" id="UP000824073">
    <property type="component" value="Unassembled WGS sequence"/>
</dbReference>
<keyword evidence="2" id="KW-0472">Membrane</keyword>
<dbReference type="PANTHER" id="PTHR43156:SF2">
    <property type="entry name" value="STAGE II SPORULATION PROTEIN E"/>
    <property type="match status" value="1"/>
</dbReference>
<accession>A0A9D1IWN9</accession>
<evidence type="ECO:0000313" key="5">
    <source>
        <dbReference type="Proteomes" id="UP000824073"/>
    </source>
</evidence>
<dbReference type="InterPro" id="IPR001932">
    <property type="entry name" value="PPM-type_phosphatase-like_dom"/>
</dbReference>
<dbReference type="GO" id="GO:0016791">
    <property type="term" value="F:phosphatase activity"/>
    <property type="evidence" value="ECO:0007669"/>
    <property type="project" value="TreeGrafter"/>
</dbReference>
<keyword evidence="2" id="KW-0812">Transmembrane</keyword>
<evidence type="ECO:0000256" key="1">
    <source>
        <dbReference type="ARBA" id="ARBA00022801"/>
    </source>
</evidence>
<reference evidence="4" key="2">
    <citation type="journal article" date="2021" name="PeerJ">
        <title>Extensive microbial diversity within the chicken gut microbiome revealed by metagenomics and culture.</title>
        <authorList>
            <person name="Gilroy R."/>
            <person name="Ravi A."/>
            <person name="Getino M."/>
            <person name="Pursley I."/>
            <person name="Horton D.L."/>
            <person name="Alikhan N.F."/>
            <person name="Baker D."/>
            <person name="Gharbi K."/>
            <person name="Hall N."/>
            <person name="Watson M."/>
            <person name="Adriaenssens E.M."/>
            <person name="Foster-Nyarko E."/>
            <person name="Jarju S."/>
            <person name="Secka A."/>
            <person name="Antonio M."/>
            <person name="Oren A."/>
            <person name="Chaudhuri R.R."/>
            <person name="La Ragione R."/>
            <person name="Hildebrand F."/>
            <person name="Pallen M.J."/>
        </authorList>
    </citation>
    <scope>NUCLEOTIDE SEQUENCE</scope>
    <source>
        <strain evidence="4">CHK191-8634</strain>
    </source>
</reference>
<dbReference type="PANTHER" id="PTHR43156">
    <property type="entry name" value="STAGE II SPORULATION PROTEIN E-RELATED"/>
    <property type="match status" value="1"/>
</dbReference>
<dbReference type="AlphaFoldDB" id="A0A9D1IWN9"/>
<dbReference type="InterPro" id="IPR052016">
    <property type="entry name" value="Bact_Sigma-Reg"/>
</dbReference>
<dbReference type="Pfam" id="PF07228">
    <property type="entry name" value="SpoIIE"/>
    <property type="match status" value="1"/>
</dbReference>
<dbReference type="EMBL" id="DVMR01000055">
    <property type="protein sequence ID" value="HIU44046.1"/>
    <property type="molecule type" value="Genomic_DNA"/>
</dbReference>
<feature type="domain" description="PPM-type phosphatase" evidence="3">
    <location>
        <begin position="434"/>
        <end position="638"/>
    </location>
</feature>
<evidence type="ECO:0000256" key="2">
    <source>
        <dbReference type="SAM" id="Phobius"/>
    </source>
</evidence>
<dbReference type="SMART" id="SM00331">
    <property type="entry name" value="PP2C_SIG"/>
    <property type="match status" value="1"/>
</dbReference>
<gene>
    <name evidence="4" type="ORF">IAB67_07090</name>
</gene>